<name>A0A8H7V215_9FUNG</name>
<feature type="region of interest" description="Disordered" evidence="1">
    <location>
        <begin position="132"/>
        <end position="155"/>
    </location>
</feature>
<evidence type="ECO:0000313" key="2">
    <source>
        <dbReference type="EMBL" id="KAG2207246.1"/>
    </source>
</evidence>
<proteinExistence type="predicted"/>
<comment type="caution">
    <text evidence="2">The sequence shown here is derived from an EMBL/GenBank/DDBJ whole genome shotgun (WGS) entry which is preliminary data.</text>
</comment>
<organism evidence="2 3">
    <name type="scientific">Mucor plumbeus</name>
    <dbReference type="NCBI Taxonomy" id="97098"/>
    <lineage>
        <taxon>Eukaryota</taxon>
        <taxon>Fungi</taxon>
        <taxon>Fungi incertae sedis</taxon>
        <taxon>Mucoromycota</taxon>
        <taxon>Mucoromycotina</taxon>
        <taxon>Mucoromycetes</taxon>
        <taxon>Mucorales</taxon>
        <taxon>Mucorineae</taxon>
        <taxon>Mucoraceae</taxon>
        <taxon>Mucor</taxon>
    </lineage>
</organism>
<evidence type="ECO:0000313" key="3">
    <source>
        <dbReference type="Proteomes" id="UP000650833"/>
    </source>
</evidence>
<dbReference type="AlphaFoldDB" id="A0A8H7V215"/>
<protein>
    <submittedName>
        <fullName evidence="2">Uncharacterized protein</fullName>
    </submittedName>
</protein>
<evidence type="ECO:0000256" key="1">
    <source>
        <dbReference type="SAM" id="MobiDB-lite"/>
    </source>
</evidence>
<dbReference type="OrthoDB" id="2283866at2759"/>
<sequence length="155" mass="17518">MYNHSYNHHGQQHQQKLPSLHHLLLPSPPLNYHSKLLPPPQLPQPQPSYSYPMNTTSNNNYSLMPPKAPRMEPFEYFTPITPMPSDNQVLNDVSIFFFGTTCSNTIPYQSTSSSSIPPFKDFTLFEPLGQRHSSSSPCKGKLMPDLNASSTSSFY</sequence>
<dbReference type="Proteomes" id="UP000650833">
    <property type="component" value="Unassembled WGS sequence"/>
</dbReference>
<reference evidence="2" key="1">
    <citation type="submission" date="2020-12" db="EMBL/GenBank/DDBJ databases">
        <title>Metabolic potential, ecology and presence of endohyphal bacteria is reflected in genomic diversity of Mucoromycotina.</title>
        <authorList>
            <person name="Muszewska A."/>
            <person name="Okrasinska A."/>
            <person name="Steczkiewicz K."/>
            <person name="Drgas O."/>
            <person name="Orlowska M."/>
            <person name="Perlinska-Lenart U."/>
            <person name="Aleksandrzak-Piekarczyk T."/>
            <person name="Szatraj K."/>
            <person name="Zielenkiewicz U."/>
            <person name="Pilsyk S."/>
            <person name="Malc E."/>
            <person name="Mieczkowski P."/>
            <person name="Kruszewska J.S."/>
            <person name="Biernat P."/>
            <person name="Pawlowska J."/>
        </authorList>
    </citation>
    <scope>NUCLEOTIDE SEQUENCE</scope>
    <source>
        <strain evidence="2">CBS 226.32</strain>
    </source>
</reference>
<gene>
    <name evidence="2" type="ORF">INT46_008864</name>
</gene>
<dbReference type="EMBL" id="JAEPRC010000133">
    <property type="protein sequence ID" value="KAG2207246.1"/>
    <property type="molecule type" value="Genomic_DNA"/>
</dbReference>
<accession>A0A8H7V215</accession>
<keyword evidence="3" id="KW-1185">Reference proteome</keyword>